<protein>
    <submittedName>
        <fullName evidence="2">Uncharacterized protein</fullName>
    </submittedName>
</protein>
<evidence type="ECO:0000313" key="2">
    <source>
        <dbReference type="EMBL" id="OQM39269.1"/>
    </source>
</evidence>
<feature type="region of interest" description="Disordered" evidence="1">
    <location>
        <begin position="1"/>
        <end position="26"/>
    </location>
</feature>
<feature type="compositionally biased region" description="Polar residues" evidence="1">
    <location>
        <begin position="1"/>
        <end position="11"/>
    </location>
</feature>
<dbReference type="Pfam" id="PF21628">
    <property type="entry name" value="Gp10-like"/>
    <property type="match status" value="1"/>
</dbReference>
<dbReference type="Proteomes" id="UP000192573">
    <property type="component" value="Unassembled WGS sequence"/>
</dbReference>
<accession>A0A1V8NS84</accession>
<evidence type="ECO:0000256" key="1">
    <source>
        <dbReference type="SAM" id="MobiDB-lite"/>
    </source>
</evidence>
<organism evidence="2 3">
    <name type="scientific">Citrobacter braakii</name>
    <dbReference type="NCBI Taxonomy" id="57706"/>
    <lineage>
        <taxon>Bacteria</taxon>
        <taxon>Pseudomonadati</taxon>
        <taxon>Pseudomonadota</taxon>
        <taxon>Gammaproteobacteria</taxon>
        <taxon>Enterobacterales</taxon>
        <taxon>Enterobacteriaceae</taxon>
        <taxon>Citrobacter</taxon>
        <taxon>Citrobacter freundii complex</taxon>
    </lineage>
</organism>
<name>A0A1V8NS84_CITBR</name>
<comment type="caution">
    <text evidence="2">The sequence shown here is derived from an EMBL/GenBank/DDBJ whole genome shotgun (WGS) entry which is preliminary data.</text>
</comment>
<sequence length="111" mass="12092">MKTVNMKTGTDSFVGEDGKPETKDQYPWGLRITLDNESLQRLGLNAKSLPAVGDSVSVIAMANVCSVSTRTTDHGEDNYVELQITDIGLAPQKRDDAKELKDAFYPGGEDD</sequence>
<dbReference type="AlphaFoldDB" id="A0A1V8NS84"/>
<dbReference type="RefSeq" id="WP_080860845.1">
    <property type="nucleotide sequence ID" value="NZ_CP077405.1"/>
</dbReference>
<evidence type="ECO:0000313" key="3">
    <source>
        <dbReference type="Proteomes" id="UP000192573"/>
    </source>
</evidence>
<gene>
    <name evidence="2" type="ORF">BZK42_25645</name>
</gene>
<dbReference type="EMBL" id="NAEW01000027">
    <property type="protein sequence ID" value="OQM39269.1"/>
    <property type="molecule type" value="Genomic_DNA"/>
</dbReference>
<reference evidence="2 3" key="1">
    <citation type="submission" date="2017-03" db="EMBL/GenBank/DDBJ databases">
        <authorList>
            <person name="Afonso C.L."/>
            <person name="Miller P.J."/>
            <person name="Scott M.A."/>
            <person name="Spackman E."/>
            <person name="Goraichik I."/>
            <person name="Dimitrov K.M."/>
            <person name="Suarez D.L."/>
            <person name="Swayne D.E."/>
        </authorList>
    </citation>
    <scope>NUCLEOTIDE SEQUENCE [LARGE SCALE GENOMIC DNA]</scope>
    <source>
        <strain evidence="2 3">ATCC 51113</strain>
    </source>
</reference>
<proteinExistence type="predicted"/>
<dbReference type="InterPro" id="IPR049302">
    <property type="entry name" value="Gp10-like"/>
</dbReference>